<comment type="caution">
    <text evidence="4">The sequence shown here is derived from an EMBL/GenBank/DDBJ whole genome shotgun (WGS) entry which is preliminary data.</text>
</comment>
<evidence type="ECO:0000259" key="3">
    <source>
        <dbReference type="PROSITE" id="PS50405"/>
    </source>
</evidence>
<dbReference type="SUPFAM" id="SSF47616">
    <property type="entry name" value="GST C-terminal domain-like"/>
    <property type="match status" value="1"/>
</dbReference>
<dbReference type="GO" id="GO:0016740">
    <property type="term" value="F:transferase activity"/>
    <property type="evidence" value="ECO:0007669"/>
    <property type="project" value="UniProtKB-KW"/>
</dbReference>
<protein>
    <submittedName>
        <fullName evidence="4">Glutathione S-transferase family protein</fullName>
    </submittedName>
</protein>
<accession>A0A3M8PXV5</accession>
<dbReference type="InterPro" id="IPR040079">
    <property type="entry name" value="Glutathione_S-Trfase"/>
</dbReference>
<evidence type="ECO:0000313" key="4">
    <source>
        <dbReference type="EMBL" id="RNF48698.1"/>
    </source>
</evidence>
<evidence type="ECO:0000259" key="2">
    <source>
        <dbReference type="PROSITE" id="PS50404"/>
    </source>
</evidence>
<dbReference type="PANTHER" id="PTHR44051:SF2">
    <property type="entry name" value="HYPOTHETICAL GLUTATHIONE S-TRANSFERASE LIKE PROTEIN"/>
    <property type="match status" value="1"/>
</dbReference>
<dbReference type="InterPro" id="IPR004046">
    <property type="entry name" value="GST_C"/>
</dbReference>
<gene>
    <name evidence="4" type="ORF">EBI00_14420</name>
</gene>
<evidence type="ECO:0000256" key="1">
    <source>
        <dbReference type="RuleBase" id="RU003494"/>
    </source>
</evidence>
<dbReference type="PROSITE" id="PS50404">
    <property type="entry name" value="GST_NTER"/>
    <property type="match status" value="1"/>
</dbReference>
<dbReference type="PANTHER" id="PTHR44051">
    <property type="entry name" value="GLUTATHIONE S-TRANSFERASE-RELATED"/>
    <property type="match status" value="1"/>
</dbReference>
<dbReference type="AlphaFoldDB" id="A0A3M8PXV5"/>
<dbReference type="Gene3D" id="1.20.1050.10">
    <property type="match status" value="1"/>
</dbReference>
<dbReference type="InterPro" id="IPR036249">
    <property type="entry name" value="Thioredoxin-like_sf"/>
</dbReference>
<dbReference type="Pfam" id="PF02798">
    <property type="entry name" value="GST_N"/>
    <property type="match status" value="1"/>
</dbReference>
<name>A0A3M8PXV5_9GAMM</name>
<dbReference type="InterPro" id="IPR036282">
    <property type="entry name" value="Glutathione-S-Trfase_C_sf"/>
</dbReference>
<dbReference type="Pfam" id="PF00043">
    <property type="entry name" value="GST_C"/>
    <property type="match status" value="1"/>
</dbReference>
<evidence type="ECO:0000313" key="5">
    <source>
        <dbReference type="Proteomes" id="UP000280507"/>
    </source>
</evidence>
<proteinExistence type="inferred from homology"/>
<keyword evidence="4" id="KW-0808">Transferase</keyword>
<dbReference type="PROSITE" id="PS50405">
    <property type="entry name" value="GST_CTER"/>
    <property type="match status" value="1"/>
</dbReference>
<comment type="similarity">
    <text evidence="1">Belongs to the GST superfamily.</text>
</comment>
<dbReference type="SFLD" id="SFLDG00358">
    <property type="entry name" value="Main_(cytGST)"/>
    <property type="match status" value="1"/>
</dbReference>
<dbReference type="Gene3D" id="3.40.30.10">
    <property type="entry name" value="Glutaredoxin"/>
    <property type="match status" value="1"/>
</dbReference>
<feature type="domain" description="GST N-terminal" evidence="2">
    <location>
        <begin position="1"/>
        <end position="81"/>
    </location>
</feature>
<dbReference type="Proteomes" id="UP000280507">
    <property type="component" value="Unassembled WGS sequence"/>
</dbReference>
<dbReference type="RefSeq" id="WP_123096654.1">
    <property type="nucleotide sequence ID" value="NZ_RIZG01000011.1"/>
</dbReference>
<dbReference type="EMBL" id="RIZG01000011">
    <property type="protein sequence ID" value="RNF48698.1"/>
    <property type="molecule type" value="Genomic_DNA"/>
</dbReference>
<keyword evidence="5" id="KW-1185">Reference proteome</keyword>
<dbReference type="SUPFAM" id="SSF52833">
    <property type="entry name" value="Thioredoxin-like"/>
    <property type="match status" value="1"/>
</dbReference>
<reference evidence="4 5" key="1">
    <citation type="journal article" date="2012" name="Int. J. Syst. Evol. Microbiol.">
        <title>Marinomonas hwangdonensis sp. nov., isolated from seawater.</title>
        <authorList>
            <person name="Jung Y.T."/>
            <person name="Oh T.K."/>
            <person name="Yoon J.H."/>
        </authorList>
    </citation>
    <scope>NUCLEOTIDE SEQUENCE [LARGE SCALE GENOMIC DNA]</scope>
    <source>
        <strain evidence="4 5">HDW-15</strain>
    </source>
</reference>
<dbReference type="OrthoDB" id="9797500at2"/>
<sequence length="203" mass="23207">MILHDFLPSGNGYKIRLLCACLGLKVTLKQYDITKGETHTESFLAMNPNGKIPVLQLDDGQCLSESNAIILYLAEQYKSALLPTDAILRAKVYKWLFWEQYSHEPNIASPRFWLTHNAMTDLKKQMLPDRIQQGHAALKQMEETLAKQTFLVGDSITLADICLFPYTHVAEEGGAYQLTEHPNIQRWIKDIEALDWFIPITQD</sequence>
<feature type="domain" description="GST C-terminal" evidence="3">
    <location>
        <begin position="85"/>
        <end position="203"/>
    </location>
</feature>
<dbReference type="SFLD" id="SFLDS00019">
    <property type="entry name" value="Glutathione_Transferase_(cytos"/>
    <property type="match status" value="1"/>
</dbReference>
<dbReference type="InterPro" id="IPR010987">
    <property type="entry name" value="Glutathione-S-Trfase_C-like"/>
</dbReference>
<organism evidence="4 5">
    <name type="scientific">Marinomonas hwangdonensis</name>
    <dbReference type="NCBI Taxonomy" id="1053647"/>
    <lineage>
        <taxon>Bacteria</taxon>
        <taxon>Pseudomonadati</taxon>
        <taxon>Pseudomonadota</taxon>
        <taxon>Gammaproteobacteria</taxon>
        <taxon>Oceanospirillales</taxon>
        <taxon>Oceanospirillaceae</taxon>
        <taxon>Marinomonas</taxon>
    </lineage>
</organism>
<dbReference type="InterPro" id="IPR004045">
    <property type="entry name" value="Glutathione_S-Trfase_N"/>
</dbReference>
<dbReference type="CDD" id="cd03056">
    <property type="entry name" value="GST_N_4"/>
    <property type="match status" value="1"/>
</dbReference>